<dbReference type="AlphaFoldDB" id="A0A371F7H2"/>
<comment type="caution">
    <text evidence="1">The sequence shown here is derived from an EMBL/GenBank/DDBJ whole genome shotgun (WGS) entry which is preliminary data.</text>
</comment>
<sequence length="119" mass="14030">MTRNHEEYHNYVRDPLEMMLQDYFILTIRMTNKIHQSPVGPKNFELKPALINMNLKKFLYFADTLKINNVIMDTIRLRLFPSLLIDKALKCFPGAPTMISQRAVDLNLLQRSLHIELNQ</sequence>
<proteinExistence type="predicted"/>
<evidence type="ECO:0000313" key="2">
    <source>
        <dbReference type="Proteomes" id="UP000257109"/>
    </source>
</evidence>
<organism evidence="1 2">
    <name type="scientific">Mucuna pruriens</name>
    <name type="common">Velvet bean</name>
    <name type="synonym">Dolichos pruriens</name>
    <dbReference type="NCBI Taxonomy" id="157652"/>
    <lineage>
        <taxon>Eukaryota</taxon>
        <taxon>Viridiplantae</taxon>
        <taxon>Streptophyta</taxon>
        <taxon>Embryophyta</taxon>
        <taxon>Tracheophyta</taxon>
        <taxon>Spermatophyta</taxon>
        <taxon>Magnoliopsida</taxon>
        <taxon>eudicotyledons</taxon>
        <taxon>Gunneridae</taxon>
        <taxon>Pentapetalae</taxon>
        <taxon>rosids</taxon>
        <taxon>fabids</taxon>
        <taxon>Fabales</taxon>
        <taxon>Fabaceae</taxon>
        <taxon>Papilionoideae</taxon>
        <taxon>50 kb inversion clade</taxon>
        <taxon>NPAAA clade</taxon>
        <taxon>indigoferoid/millettioid clade</taxon>
        <taxon>Phaseoleae</taxon>
        <taxon>Mucuna</taxon>
    </lineage>
</organism>
<evidence type="ECO:0000313" key="1">
    <source>
        <dbReference type="EMBL" id="RDX74239.1"/>
    </source>
</evidence>
<accession>A0A371F7H2</accession>
<keyword evidence="2" id="KW-1185">Reference proteome</keyword>
<dbReference type="EMBL" id="QJKJ01010244">
    <property type="protein sequence ID" value="RDX74239.1"/>
    <property type="molecule type" value="Genomic_DNA"/>
</dbReference>
<dbReference type="Proteomes" id="UP000257109">
    <property type="component" value="Unassembled WGS sequence"/>
</dbReference>
<name>A0A371F7H2_MUCPR</name>
<gene>
    <name evidence="1" type="ORF">CR513_46038</name>
</gene>
<reference evidence="1" key="1">
    <citation type="submission" date="2018-05" db="EMBL/GenBank/DDBJ databases">
        <title>Draft genome of Mucuna pruriens seed.</title>
        <authorList>
            <person name="Nnadi N.E."/>
            <person name="Vos R."/>
            <person name="Hasami M.H."/>
            <person name="Devisetty U.K."/>
            <person name="Aguiy J.C."/>
        </authorList>
    </citation>
    <scope>NUCLEOTIDE SEQUENCE [LARGE SCALE GENOMIC DNA]</scope>
    <source>
        <strain evidence="1">JCA_2017</strain>
    </source>
</reference>
<feature type="non-terminal residue" evidence="1">
    <location>
        <position position="1"/>
    </location>
</feature>
<protein>
    <submittedName>
        <fullName evidence="1">Uncharacterized protein</fullName>
    </submittedName>
</protein>